<proteinExistence type="predicted"/>
<organism evidence="1 2">
    <name type="scientific">Paenibacillus graminis</name>
    <dbReference type="NCBI Taxonomy" id="189425"/>
    <lineage>
        <taxon>Bacteria</taxon>
        <taxon>Bacillati</taxon>
        <taxon>Bacillota</taxon>
        <taxon>Bacilli</taxon>
        <taxon>Bacillales</taxon>
        <taxon>Paenibacillaceae</taxon>
        <taxon>Paenibacillus</taxon>
    </lineage>
</organism>
<dbReference type="KEGG" id="pgm:PGRAT_01075"/>
<evidence type="ECO:0000313" key="2">
    <source>
        <dbReference type="Proteomes" id="UP000029500"/>
    </source>
</evidence>
<dbReference type="Proteomes" id="UP000029500">
    <property type="component" value="Chromosome"/>
</dbReference>
<reference evidence="1 2" key="1">
    <citation type="submission" date="2014-08" db="EMBL/GenBank/DDBJ databases">
        <title>Comparative genomics of the Paenibacillus odorifer group.</title>
        <authorList>
            <person name="den Bakker H.C."/>
            <person name="Tsai Y.-C."/>
            <person name="Martin N."/>
            <person name="Korlach J."/>
            <person name="Wiedmann M."/>
        </authorList>
    </citation>
    <scope>NUCLEOTIDE SEQUENCE [LARGE SCALE GENOMIC DNA]</scope>
    <source>
        <strain evidence="1 2">DSM 15220</strain>
    </source>
</reference>
<name>A0A089M213_9BACL</name>
<protein>
    <submittedName>
        <fullName evidence="1">Uncharacterized protein</fullName>
    </submittedName>
</protein>
<dbReference type="AlphaFoldDB" id="A0A089M213"/>
<accession>A0A089M213</accession>
<dbReference type="STRING" id="189425.PGRAT_01075"/>
<evidence type="ECO:0000313" key="1">
    <source>
        <dbReference type="EMBL" id="AIQ66400.1"/>
    </source>
</evidence>
<dbReference type="EMBL" id="CP009287">
    <property type="protein sequence ID" value="AIQ66400.1"/>
    <property type="molecule type" value="Genomic_DNA"/>
</dbReference>
<sequence>MKEAGYRDNQTPDPALFQIIQIFPVDLMWETNPNEGGLSGKRITNCPGNICSPLAKWKKGN</sequence>
<gene>
    <name evidence="1" type="ORF">PGRAT_01075</name>
</gene>
<dbReference type="HOGENOM" id="CLU_2918265_0_0_9"/>
<keyword evidence="2" id="KW-1185">Reference proteome</keyword>